<dbReference type="InterPro" id="IPR011990">
    <property type="entry name" value="TPR-like_helical_dom_sf"/>
</dbReference>
<feature type="compositionally biased region" description="Basic and acidic residues" evidence="1">
    <location>
        <begin position="1322"/>
        <end position="1332"/>
    </location>
</feature>
<dbReference type="Gene3D" id="1.25.40.10">
    <property type="entry name" value="Tetratricopeptide repeat domain"/>
    <property type="match status" value="1"/>
</dbReference>
<feature type="region of interest" description="Disordered" evidence="1">
    <location>
        <begin position="1302"/>
        <end position="1332"/>
    </location>
</feature>
<dbReference type="RefSeq" id="WP_395819753.1">
    <property type="nucleotide sequence ID" value="NZ_CP043494.1"/>
</dbReference>
<accession>A0ABY9WNA8</accession>
<evidence type="ECO:0000313" key="3">
    <source>
        <dbReference type="Proteomes" id="UP001611383"/>
    </source>
</evidence>
<proteinExistence type="predicted"/>
<dbReference type="EMBL" id="CP043494">
    <property type="protein sequence ID" value="WNG45286.1"/>
    <property type="molecule type" value="Genomic_DNA"/>
</dbReference>
<organism evidence="2 3">
    <name type="scientific">Archangium minus</name>
    <dbReference type="NCBI Taxonomy" id="83450"/>
    <lineage>
        <taxon>Bacteria</taxon>
        <taxon>Pseudomonadati</taxon>
        <taxon>Myxococcota</taxon>
        <taxon>Myxococcia</taxon>
        <taxon>Myxococcales</taxon>
        <taxon>Cystobacterineae</taxon>
        <taxon>Archangiaceae</taxon>
        <taxon>Archangium</taxon>
    </lineage>
</organism>
<evidence type="ECO:0000313" key="2">
    <source>
        <dbReference type="EMBL" id="WNG45286.1"/>
    </source>
</evidence>
<reference evidence="2 3" key="1">
    <citation type="submission" date="2019-08" db="EMBL/GenBank/DDBJ databases">
        <title>Archangium and Cystobacter genomes.</title>
        <authorList>
            <person name="Chen I.-C.K."/>
            <person name="Wielgoss S."/>
        </authorList>
    </citation>
    <scope>NUCLEOTIDE SEQUENCE [LARGE SCALE GENOMIC DNA]</scope>
    <source>
        <strain evidence="2 3">Cbm 6</strain>
    </source>
</reference>
<dbReference type="Proteomes" id="UP001611383">
    <property type="component" value="Chromosome"/>
</dbReference>
<keyword evidence="3" id="KW-1185">Reference proteome</keyword>
<dbReference type="InterPro" id="IPR027417">
    <property type="entry name" value="P-loop_NTPase"/>
</dbReference>
<evidence type="ECO:0000256" key="1">
    <source>
        <dbReference type="SAM" id="MobiDB-lite"/>
    </source>
</evidence>
<sequence length="1718" mass="195443">MTTSIQELIQRLEKGEDPAELLWSRLLAEEQELLQRCALVHGFDRDLVSVVLDPEGRVPFERLVRNPMVERVPRSEGRYRLREAERNHLLSAWSKREADFRALNAALASYFQGKGEGWELEGLYHSLVGGPPLETRIQAAFFWENANRSFDLARCQDLLAILDEREAVLEPELRTRREEWRRHLRTRSFWADEYTRTARFYERQHLRSRLEAMMDVEAQLRGGPHWILHLHAPGGMGKSMFLRWAIARWCVPSHIPCARIDFDVLDPVTSTRQPWLILLELARQLDVQLQGAPFQGFIGWLTDYVSSSRINFEGALETVEAGSSRAGHLGRLTGEEAQDRFISVLRETRHVGPVLLILDTVEEALLRPGADLERIVRLFMPMFRLYSQLRLILAGRYDLTERLPALARKLGPRMDVQRILPFTEDEARAYLSEKRGLGRDPRLEVVVEKSQGSPFKLALFADLLQSSPHLSREEIASWPEVDLLYLIERVVDRIDDRRVRWLLRYGVVPRRLTYPFLEEVMARHLLAAMSGASTLDEPVKDALPVERGEVFPTNLLRSPEETVDFRALWVELNRYASPFSWVYPAGEQTLVFHGDVLHPMRRLLQRQNVFYLLHRDAVAYFERRAEQEPERWAVFIREALYHRFQLEGALAGNYWRTVLERARASGHLGWVQEVADEVLGSDYLDEDRRPRLRDDGSPMLSQETLVLANYELARAGIGLARSASRQERERLLDQSRRYLDTVERLQARADGMSFVSKSRVQALRGVLAVRSSPEEAIRLLAEAKRSALSAEERLDAELHLADVLAESQRLEEALEHYRVILPLLSRVEPEERRALVEVQERFARVAARAGRFQEATEVLGDGRSMARESVWGEADQRMILQLVELGLQAGEPAKALQIFEANEGVEWASWDFQAQAMLLRGRAHLALRSPADAVGMGTELQRFVQGVRLSTRRMEASKRTEMVAMARELRADALVALLEPVEAIEELFAAEEEWRGLGEMDGVLRCRARSAHLQLVELDDERAVQQHFREVSRSDSGVQGEGWLALRLVEAELEDRLGRRGHAREIVNSLLAREPTWPPAVIVRILLQGLALKHVPRTMANDFTDELRRQLERIPTVAARLALLEPLRDISLERPLSKRWVDLVAPEGSEAAASQPYLDTLLQDSMRVEILRLCGLEEQAESLLRETGIGWMTAGRRFALREVLLAEDRLGWRAGAPFEILREIDPFLQEHGNYPTLCAALLLEQSERVGMITSGRGKRFLGMRSEILEPSWLWSEANKRLRHLRDVPPKWLLRLEPSLRTMSRPDDSLPPGENLESDSVPDEPRGGSERRNVFGIKLEVEEPWEGRHERRLLVRTGDELEDGPRAMDPEVPELREQLESRGRVFSYALLKRFVSDWCQMGEQLGAALLPRASVRALERASEVRDVRMEVEELGLAPVPWEFLVASGGARHLLSLSDWTHFFYRGPLAPSSHQAPPRSRPGPRKRDADAEMEVLLVGGNSTRDHLGLSLRELSMAYASNGFRPVVFEGGLDELDSLPAVLHIRADLEESPSVGGIFFNFGTSHLLTPSRLDRMLKRFHQPPHPVLVVLDVVSRPGETERATQLFLRNAFAAELFSLGSVAAVLGTGLEQFQDGLDSALIQALLEGASVGEMARRLRSTLLARFGREGRSPYDVLRGLTLLEVIGPLGTALFTDDPDWVPLPPRARKSAKKVSEMRRGS</sequence>
<gene>
    <name evidence="2" type="ORF">F0U60_15095</name>
</gene>
<protein>
    <submittedName>
        <fullName evidence="2">Tetratricopeptide repeat protein</fullName>
    </submittedName>
</protein>
<dbReference type="SUPFAM" id="SSF52540">
    <property type="entry name" value="P-loop containing nucleoside triphosphate hydrolases"/>
    <property type="match status" value="1"/>
</dbReference>
<dbReference type="SUPFAM" id="SSF48452">
    <property type="entry name" value="TPR-like"/>
    <property type="match status" value="1"/>
</dbReference>
<name>A0ABY9WNA8_9BACT</name>